<evidence type="ECO:0000313" key="7">
    <source>
        <dbReference type="Proteomes" id="UP000005297"/>
    </source>
</evidence>
<dbReference type="InterPro" id="IPR000962">
    <property type="entry name" value="Znf_DskA_TraR"/>
</dbReference>
<gene>
    <name evidence="6" type="ORF">SPV1_02853</name>
</gene>
<keyword evidence="7" id="KW-1185">Reference proteome</keyword>
<dbReference type="RefSeq" id="WP_009850868.1">
    <property type="nucleotide sequence ID" value="NZ_DS022295.1"/>
</dbReference>
<dbReference type="HOGENOM" id="CLU_158637_3_0_0"/>
<dbReference type="Pfam" id="PF01258">
    <property type="entry name" value="zf-dskA_traR"/>
    <property type="match status" value="1"/>
</dbReference>
<comment type="caution">
    <text evidence="6">The sequence shown here is derived from an EMBL/GenBank/DDBJ whole genome shotgun (WGS) entry which is preliminary data.</text>
</comment>
<reference evidence="6 7" key="1">
    <citation type="submission" date="2006-09" db="EMBL/GenBank/DDBJ databases">
        <authorList>
            <person name="Emerson D."/>
            <person name="Ferriera S."/>
            <person name="Johnson J."/>
            <person name="Kravitz S."/>
            <person name="Halpern A."/>
            <person name="Remington K."/>
            <person name="Beeson K."/>
            <person name="Tran B."/>
            <person name="Rogers Y.-H."/>
            <person name="Friedman R."/>
            <person name="Venter J.C."/>
        </authorList>
    </citation>
    <scope>NUCLEOTIDE SEQUENCE [LARGE SCALE GENOMIC DNA]</scope>
    <source>
        <strain evidence="6 7">PV-1</strain>
    </source>
</reference>
<keyword evidence="3" id="KW-0862">Zinc</keyword>
<dbReference type="EMBL" id="AATS01000021">
    <property type="protein sequence ID" value="EAU53542.1"/>
    <property type="molecule type" value="Genomic_DNA"/>
</dbReference>
<evidence type="ECO:0000259" key="5">
    <source>
        <dbReference type="Pfam" id="PF01258"/>
    </source>
</evidence>
<dbReference type="Gene3D" id="1.20.120.910">
    <property type="entry name" value="DksA, coiled-coil domain"/>
    <property type="match status" value="1"/>
</dbReference>
<dbReference type="AlphaFoldDB" id="Q0EWC9"/>
<dbReference type="SUPFAM" id="SSF57716">
    <property type="entry name" value="Glucocorticoid receptor-like (DNA-binding domain)"/>
    <property type="match status" value="1"/>
</dbReference>
<organism evidence="6 7">
    <name type="scientific">Mariprofundus ferrooxydans PV-1</name>
    <dbReference type="NCBI Taxonomy" id="314345"/>
    <lineage>
        <taxon>Bacteria</taxon>
        <taxon>Pseudomonadati</taxon>
        <taxon>Pseudomonadota</taxon>
        <taxon>Candidatius Mariprofundia</taxon>
        <taxon>Mariprofundales</taxon>
        <taxon>Mariprofundaceae</taxon>
        <taxon>Mariprofundus</taxon>
    </lineage>
</organism>
<accession>Q0EWC9</accession>
<feature type="zinc finger region" description="dksA C4-type" evidence="4">
    <location>
        <begin position="41"/>
        <end position="65"/>
    </location>
</feature>
<keyword evidence="2" id="KW-0863">Zinc-finger</keyword>
<evidence type="ECO:0000313" key="6">
    <source>
        <dbReference type="EMBL" id="EAU53542.1"/>
    </source>
</evidence>
<proteinExistence type="predicted"/>
<dbReference type="GO" id="GO:0008270">
    <property type="term" value="F:zinc ion binding"/>
    <property type="evidence" value="ECO:0007669"/>
    <property type="project" value="UniProtKB-KW"/>
</dbReference>
<evidence type="ECO:0000256" key="1">
    <source>
        <dbReference type="ARBA" id="ARBA00022723"/>
    </source>
</evidence>
<name>Q0EWC9_9PROT</name>
<dbReference type="Proteomes" id="UP000005297">
    <property type="component" value="Unassembled WGS sequence"/>
</dbReference>
<evidence type="ECO:0000256" key="4">
    <source>
        <dbReference type="PROSITE-ProRule" id="PRU00510"/>
    </source>
</evidence>
<evidence type="ECO:0000256" key="2">
    <source>
        <dbReference type="ARBA" id="ARBA00022771"/>
    </source>
</evidence>
<evidence type="ECO:0000256" key="3">
    <source>
        <dbReference type="ARBA" id="ARBA00022833"/>
    </source>
</evidence>
<sequence length="73" mass="8331">MADPCDMGSEREEISRQEALDRVRYRPLEAPLLDEEYRRICRDCECLIPSARLAAVPHAVRCASCQEEHEGGK</sequence>
<dbReference type="STRING" id="314344.AL013_10480"/>
<feature type="domain" description="Zinc finger DksA/TraR C4-type" evidence="5">
    <location>
        <begin position="37"/>
        <end position="70"/>
    </location>
</feature>
<dbReference type="PROSITE" id="PS51128">
    <property type="entry name" value="ZF_DKSA_2"/>
    <property type="match status" value="1"/>
</dbReference>
<dbReference type="InParanoid" id="Q0EWC9"/>
<protein>
    <recommendedName>
        <fullName evidence="5">Zinc finger DksA/TraR C4-type domain-containing protein</fullName>
    </recommendedName>
</protein>
<keyword evidence="1" id="KW-0479">Metal-binding</keyword>